<gene>
    <name evidence="1" type="ORF">PN838_22755</name>
</gene>
<keyword evidence="2" id="KW-1185">Reference proteome</keyword>
<dbReference type="RefSeq" id="WP_272182078.1">
    <property type="nucleotide sequence ID" value="NZ_JAQOMS010000002.1"/>
</dbReference>
<evidence type="ECO:0000313" key="2">
    <source>
        <dbReference type="Proteomes" id="UP001528411"/>
    </source>
</evidence>
<dbReference type="EMBL" id="JAQOMS010000002">
    <property type="protein sequence ID" value="MDC2891034.1"/>
    <property type="molecule type" value="Genomic_DNA"/>
</dbReference>
<evidence type="ECO:0000313" key="1">
    <source>
        <dbReference type="EMBL" id="MDC2891034.1"/>
    </source>
</evidence>
<accession>A0ABT5FIK9</accession>
<organism evidence="1 2">
    <name type="scientific">Psychrosphaera algicola</name>
    <dbReference type="NCBI Taxonomy" id="3023714"/>
    <lineage>
        <taxon>Bacteria</taxon>
        <taxon>Pseudomonadati</taxon>
        <taxon>Pseudomonadota</taxon>
        <taxon>Gammaproteobacteria</taxon>
        <taxon>Alteromonadales</taxon>
        <taxon>Pseudoalteromonadaceae</taxon>
        <taxon>Psychrosphaera</taxon>
    </lineage>
</organism>
<proteinExistence type="predicted"/>
<dbReference type="Proteomes" id="UP001528411">
    <property type="component" value="Unassembled WGS sequence"/>
</dbReference>
<name>A0ABT5FIK9_9GAMM</name>
<comment type="caution">
    <text evidence="1">The sequence shown here is derived from an EMBL/GenBank/DDBJ whole genome shotgun (WGS) entry which is preliminary data.</text>
</comment>
<reference evidence="1 2" key="1">
    <citation type="submission" date="2023-01" db="EMBL/GenBank/DDBJ databases">
        <title>Psychrosphaera sp. nov., isolated from marine algae.</title>
        <authorList>
            <person name="Bayburt H."/>
            <person name="Choi B.J."/>
            <person name="Kim J.M."/>
            <person name="Choi D.G."/>
            <person name="Jeon C.O."/>
        </authorList>
    </citation>
    <scope>NUCLEOTIDE SEQUENCE [LARGE SCALE GENOMIC DNA]</scope>
    <source>
        <strain evidence="1 2">G1-22</strain>
    </source>
</reference>
<protein>
    <submittedName>
        <fullName evidence="1">Uncharacterized protein</fullName>
    </submittedName>
</protein>
<sequence>MSIYNAYWIDDIIIISLFISGQINFKPDEKPSKEVAKNDLTEAGTTNA</sequence>